<proteinExistence type="inferred from homology"/>
<sequence length="194" mass="21277">MSVYVIVEVATASKKETWEALSANGIPCEENNVCIDEEKCTLPAPERPILQRTLRGLRSGDLLVINSVSSLGNSALDALTTLRSVKKAGATVVCLVYERKDAAPLDDELLMKSLELVAELDHVVRQKRAKEASDAAVRQGLRIGRACSLSFAQQEAVVLALSSGRTVTELARQYGVSRQTIIRVRRKWSLKLED</sequence>
<reference evidence="3" key="1">
    <citation type="submission" date="2016-01" db="EMBL/GenBank/DDBJ databases">
        <authorList>
            <person name="Peeters C."/>
        </authorList>
    </citation>
    <scope>NUCLEOTIDE SEQUENCE</scope>
    <source>
        <strain evidence="3">LMG 29320</strain>
    </source>
</reference>
<dbReference type="Proteomes" id="UP000054903">
    <property type="component" value="Unassembled WGS sequence"/>
</dbReference>
<evidence type="ECO:0000259" key="2">
    <source>
        <dbReference type="SMART" id="SM00857"/>
    </source>
</evidence>
<dbReference type="Pfam" id="PF00239">
    <property type="entry name" value="Resolvase"/>
    <property type="match status" value="1"/>
</dbReference>
<evidence type="ECO:0000313" key="3">
    <source>
        <dbReference type="EMBL" id="SAK84792.1"/>
    </source>
</evidence>
<dbReference type="SUPFAM" id="SSF53041">
    <property type="entry name" value="Resolvase-like"/>
    <property type="match status" value="1"/>
</dbReference>
<dbReference type="STRING" id="1777138.AWB77_04446"/>
<gene>
    <name evidence="3" type="ORF">AWB77_04446</name>
</gene>
<dbReference type="InterPro" id="IPR009057">
    <property type="entry name" value="Homeodomain-like_sf"/>
</dbReference>
<evidence type="ECO:0000256" key="1">
    <source>
        <dbReference type="ARBA" id="ARBA00009913"/>
    </source>
</evidence>
<dbReference type="RefSeq" id="WP_061136544.1">
    <property type="nucleotide sequence ID" value="NZ_FCNX02000011.1"/>
</dbReference>
<dbReference type="InterPro" id="IPR006120">
    <property type="entry name" value="Resolvase_HTH_dom"/>
</dbReference>
<feature type="domain" description="Resolvase/invertase-type recombinase catalytic" evidence="2">
    <location>
        <begin position="3"/>
        <end position="142"/>
    </location>
</feature>
<dbReference type="InterPro" id="IPR036162">
    <property type="entry name" value="Resolvase-like_N_sf"/>
</dbReference>
<dbReference type="GO" id="GO:0000150">
    <property type="term" value="F:DNA strand exchange activity"/>
    <property type="evidence" value="ECO:0007669"/>
    <property type="project" value="InterPro"/>
</dbReference>
<dbReference type="Gene3D" id="1.10.10.60">
    <property type="entry name" value="Homeodomain-like"/>
    <property type="match status" value="1"/>
</dbReference>
<accession>A0A158CQY7</accession>
<dbReference type="InterPro" id="IPR006119">
    <property type="entry name" value="Resolv_N"/>
</dbReference>
<dbReference type="AlphaFoldDB" id="A0A158CQY7"/>
<dbReference type="CDD" id="cd00569">
    <property type="entry name" value="HTH_Hin_like"/>
    <property type="match status" value="1"/>
</dbReference>
<dbReference type="EMBL" id="FCNX02000011">
    <property type="protein sequence ID" value="SAK84792.1"/>
    <property type="molecule type" value="Genomic_DNA"/>
</dbReference>
<organism evidence="3 4">
    <name type="scientific">Caballeronia fortuita</name>
    <dbReference type="NCBI Taxonomy" id="1777138"/>
    <lineage>
        <taxon>Bacteria</taxon>
        <taxon>Pseudomonadati</taxon>
        <taxon>Pseudomonadota</taxon>
        <taxon>Betaproteobacteria</taxon>
        <taxon>Burkholderiales</taxon>
        <taxon>Burkholderiaceae</taxon>
        <taxon>Caballeronia</taxon>
    </lineage>
</organism>
<evidence type="ECO:0000313" key="4">
    <source>
        <dbReference type="Proteomes" id="UP000054903"/>
    </source>
</evidence>
<name>A0A158CQY7_9BURK</name>
<dbReference type="GO" id="GO:0003677">
    <property type="term" value="F:DNA binding"/>
    <property type="evidence" value="ECO:0007669"/>
    <property type="project" value="InterPro"/>
</dbReference>
<dbReference type="Pfam" id="PF02796">
    <property type="entry name" value="HTH_7"/>
    <property type="match status" value="1"/>
</dbReference>
<comment type="similarity">
    <text evidence="1">Belongs to the site-specific recombinase resolvase family.</text>
</comment>
<dbReference type="SMART" id="SM00857">
    <property type="entry name" value="Resolvase"/>
    <property type="match status" value="1"/>
</dbReference>
<comment type="caution">
    <text evidence="3">The sequence shown here is derived from an EMBL/GenBank/DDBJ whole genome shotgun (WGS) entry which is preliminary data.</text>
</comment>
<dbReference type="OrthoDB" id="8585334at2"/>
<keyword evidence="4" id="KW-1185">Reference proteome</keyword>
<protein>
    <submittedName>
        <fullName evidence="3">Transposon resolvase</fullName>
    </submittedName>
</protein>
<dbReference type="Gene3D" id="3.40.50.1390">
    <property type="entry name" value="Resolvase, N-terminal catalytic domain"/>
    <property type="match status" value="1"/>
</dbReference>
<dbReference type="SUPFAM" id="SSF46689">
    <property type="entry name" value="Homeodomain-like"/>
    <property type="match status" value="1"/>
</dbReference>